<evidence type="ECO:0000313" key="2">
    <source>
        <dbReference type="Proteomes" id="UP000032427"/>
    </source>
</evidence>
<dbReference type="Pfam" id="PF05591">
    <property type="entry name" value="T6SS_VipA"/>
    <property type="match status" value="1"/>
</dbReference>
<dbReference type="PANTHER" id="PTHR35850">
    <property type="entry name" value="CYTOPLASMIC PROTEIN-RELATED"/>
    <property type="match status" value="1"/>
</dbReference>
<accession>A0A090IDF1</accession>
<dbReference type="AlphaFoldDB" id="A0A090IDF1"/>
<dbReference type="PATRIC" id="fig|80852.17.peg.3825"/>
<dbReference type="NCBIfam" id="TIGR03358">
    <property type="entry name" value="VI_chp_5"/>
    <property type="match status" value="1"/>
</dbReference>
<dbReference type="PANTHER" id="PTHR35850:SF1">
    <property type="entry name" value="TYPE VI SECRETION SYSTEM SHEATH PROTEIN TSSB1"/>
    <property type="match status" value="1"/>
</dbReference>
<gene>
    <name evidence="1" type="primary">vasQ-1</name>
    <name evidence="1" type="ORF">AWOD_II_1025</name>
</gene>
<evidence type="ECO:0000313" key="1">
    <source>
        <dbReference type="EMBL" id="CED57644.1"/>
    </source>
</evidence>
<dbReference type="OrthoDB" id="9789942at2"/>
<keyword evidence="2" id="KW-1185">Reference proteome</keyword>
<name>A0A090IDF1_9GAMM</name>
<dbReference type="InterPro" id="IPR008312">
    <property type="entry name" value="T6SS_TssB1"/>
</dbReference>
<dbReference type="KEGG" id="awd:AWOD_II_1025"/>
<protein>
    <submittedName>
        <fullName evidence="1">Putative type VI secretion protein VasQ-1</fullName>
    </submittedName>
</protein>
<dbReference type="GeneID" id="28543281"/>
<organism evidence="1 2">
    <name type="scientific">Aliivibrio wodanis</name>
    <dbReference type="NCBI Taxonomy" id="80852"/>
    <lineage>
        <taxon>Bacteria</taxon>
        <taxon>Pseudomonadati</taxon>
        <taxon>Pseudomonadota</taxon>
        <taxon>Gammaproteobacteria</taxon>
        <taxon>Vibrionales</taxon>
        <taxon>Vibrionaceae</taxon>
        <taxon>Aliivibrio</taxon>
    </lineage>
</organism>
<proteinExistence type="predicted"/>
<dbReference type="Proteomes" id="UP000032427">
    <property type="component" value="Chromosome 2"/>
</dbReference>
<reference evidence="2" key="1">
    <citation type="submission" date="2014-09" db="EMBL/GenBank/DDBJ databases">
        <authorList>
            <person name="Hjerde E."/>
        </authorList>
    </citation>
    <scope>NUCLEOTIDE SEQUENCE [LARGE SCALE GENOMIC DNA]</scope>
    <source>
        <strain evidence="2">06/09/139</strain>
    </source>
</reference>
<dbReference type="HOGENOM" id="CLU_111033_0_0_6"/>
<sequence>MALNSQHKRVSKNRVSITYDVETNGAVETKELPFVVGVIGDFSGHKPESEKVDLEEREFTGIDKDNFDMVMGQVNPTLSYKVDNKLASDDSQFEVNMNFSSMKDFHPENVVEQIDPLKKLVETRNQLKVLLSKADRSRDLERLLKEVLQSTDAIQGLAQELGLNNEGAE</sequence>
<dbReference type="EMBL" id="LN554847">
    <property type="protein sequence ID" value="CED57644.1"/>
    <property type="molecule type" value="Genomic_DNA"/>
</dbReference>
<dbReference type="PIRSF" id="PIRSF028301">
    <property type="entry name" value="UCP028301"/>
    <property type="match status" value="1"/>
</dbReference>
<dbReference type="STRING" id="80852.AWOD_II_1025"/>